<organism evidence="3 4">
    <name type="scientific">Trypanosoma rangeli</name>
    <dbReference type="NCBI Taxonomy" id="5698"/>
    <lineage>
        <taxon>Eukaryota</taxon>
        <taxon>Discoba</taxon>
        <taxon>Euglenozoa</taxon>
        <taxon>Kinetoplastea</taxon>
        <taxon>Metakinetoplastina</taxon>
        <taxon>Trypanosomatida</taxon>
        <taxon>Trypanosomatidae</taxon>
        <taxon>Trypanosoma</taxon>
        <taxon>Herpetosoma</taxon>
    </lineage>
</organism>
<evidence type="ECO:0000313" key="3">
    <source>
        <dbReference type="EMBL" id="RNF01025.1"/>
    </source>
</evidence>
<dbReference type="EMBL" id="MKGL01000295">
    <property type="protein sequence ID" value="RNF01025.1"/>
    <property type="molecule type" value="Genomic_DNA"/>
</dbReference>
<feature type="coiled-coil region" evidence="1">
    <location>
        <begin position="709"/>
        <end position="744"/>
    </location>
</feature>
<dbReference type="RefSeq" id="XP_029236093.1">
    <property type="nucleotide sequence ID" value="XM_029384068.1"/>
</dbReference>
<dbReference type="AlphaFoldDB" id="A0A422N6D9"/>
<feature type="compositionally biased region" description="Acidic residues" evidence="2">
    <location>
        <begin position="966"/>
        <end position="977"/>
    </location>
</feature>
<protein>
    <submittedName>
        <fullName evidence="3">ER to golgi family vesicle transport protein</fullName>
    </submittedName>
</protein>
<comment type="caution">
    <text evidence="3">The sequence shown here is derived from an EMBL/GenBank/DDBJ whole genome shotgun (WGS) entry which is preliminary data.</text>
</comment>
<evidence type="ECO:0000256" key="1">
    <source>
        <dbReference type="SAM" id="Coils"/>
    </source>
</evidence>
<dbReference type="OrthoDB" id="273634at2759"/>
<evidence type="ECO:0000256" key="2">
    <source>
        <dbReference type="SAM" id="MobiDB-lite"/>
    </source>
</evidence>
<sequence>MGSVGANWRTTLQDDIGASEAALQRLRGRQTNRETARKQLLSAFNVPYVSSLDVPPHLPSPQGELADKVNCIQSQVKNFLTELETERTVRSDGVRELQRHVSIQVGELKAMFQQLKKENEYLTDTVRVLERRVTSNAATAPRGRVDVFVDADISGAAANPASAGLVKRVEELESTVTQQRRLLEDRQTRLDGVLREMVGVRVDSGMERVRSVARDVARDSVEDVLRLRLAAVQNMFNGELQKVMQTSGVTAEVANATERLFHQLEKDLLRRVQEIDAAVNAVSHNSRQHEAVLNDVERRIMQKVAVLEREVEASRRETRDGIAQNAQAGEERTAAIQLAFESAVAERITVACQSAAKKEDIVAAVTALEERLEQQCAAVRDGLTAAMRTHDTVAEVHHKRVTRLEERLNGIQDATEEVQRQIAHVDQLVTGATREAEKCRQRVREALTTSEEARAVASDFSICVQKAEDAAREGLARTGVELQRLTQEQERSAAQVRQLGEKLIAAEAHQAAMRVVLDELRGACTNTVPLLTARLDAVHRTVQEVCIPKLEETAQAVAEVQTRQEQLQANASSLAKTDARQLSDLRRELSSGMQSVEERVLQAVRETQQESSMAVSRLRTFVDGIKASVKAQDERFVTESALDTISGELTERVLALEDKVDVVVRQVREEAKTLPSSTSLASVPAVTASPHGEIEREVGNLRRLVEDTRRNAASQLVDMEQQIRASMQEEVEGVKQLLHRLREDSLSQMQKLRAMLSEEAGDQSRRIEEAAQRETQRLRTQIDRLREALGPRSLVSALRDDEELLSEVAEALRCVFAQSSDTTEAIASVKKRIQHVEQSLGELDVRCYAHTHESAQRMQKYESSQCHHADRLTLLESKEETVVEMGKRWREEVCKDCKRELELFSMQFDERAAALQGASAELELQTRSMLFALRELKEEQAALRQEVAATADAQQQPVVRPTDTAKDDEGEDKDNDDEVWRLQITERMEVLESKTDGTACSTADAFETLRESIEQCVTLFVREAAATALLQESNVSAAELTGLDGVLLFLLEQLCQLHDGVQALQSGALETLELVQHHEEQFALLPFLRSLAVCSARDIKRLSEAMGLSLDLHVDSPLAEHEEGELELEEEEAEDKR</sequence>
<evidence type="ECO:0000313" key="4">
    <source>
        <dbReference type="Proteomes" id="UP000283634"/>
    </source>
</evidence>
<keyword evidence="4" id="KW-1185">Reference proteome</keyword>
<proteinExistence type="predicted"/>
<feature type="region of interest" description="Disordered" evidence="2">
    <location>
        <begin position="947"/>
        <end position="977"/>
    </location>
</feature>
<accession>A0A422N6D9</accession>
<dbReference type="GeneID" id="40331201"/>
<keyword evidence="1" id="KW-0175">Coiled coil</keyword>
<dbReference type="OMA" id="WQSCARD"/>
<dbReference type="Proteomes" id="UP000283634">
    <property type="component" value="Unassembled WGS sequence"/>
</dbReference>
<name>A0A422N6D9_TRYRA</name>
<gene>
    <name evidence="3" type="ORF">TraAM80_07268</name>
</gene>
<reference evidence="3 4" key="1">
    <citation type="journal article" date="2018" name="BMC Genomics">
        <title>Genomic comparison of Trypanosoma conorhini and Trypanosoma rangeli to Trypanosoma cruzi strains of high and low virulence.</title>
        <authorList>
            <person name="Bradwell K.R."/>
            <person name="Koparde V.N."/>
            <person name="Matveyev A.V."/>
            <person name="Serrano M.G."/>
            <person name="Alves J.M."/>
            <person name="Parikh H."/>
            <person name="Huang B."/>
            <person name="Lee V."/>
            <person name="Espinosa-Alvarez O."/>
            <person name="Ortiz P.A."/>
            <person name="Costa-Martins A.G."/>
            <person name="Teixeira M.M."/>
            <person name="Buck G.A."/>
        </authorList>
    </citation>
    <scope>NUCLEOTIDE SEQUENCE [LARGE SCALE GENOMIC DNA]</scope>
    <source>
        <strain evidence="3 4">AM80</strain>
    </source>
</reference>